<keyword evidence="7" id="KW-0812">Transmembrane</keyword>
<keyword evidence="7" id="KW-1133">Transmembrane helix</keyword>
<gene>
    <name evidence="9" type="ORF">GCM10009802_22390</name>
</gene>
<keyword evidence="5" id="KW-0676">Redox-active center</keyword>
<protein>
    <submittedName>
        <fullName evidence="9">Thioredoxin domain-containing protein</fullName>
    </submittedName>
</protein>
<evidence type="ECO:0000313" key="10">
    <source>
        <dbReference type="Proteomes" id="UP001500443"/>
    </source>
</evidence>
<dbReference type="PANTHER" id="PTHR13887:SF14">
    <property type="entry name" value="DISULFIDE BOND FORMATION PROTEIN D"/>
    <property type="match status" value="1"/>
</dbReference>
<evidence type="ECO:0000259" key="8">
    <source>
        <dbReference type="Pfam" id="PF13462"/>
    </source>
</evidence>
<comment type="caution">
    <text evidence="9">The sequence shown here is derived from an EMBL/GenBank/DDBJ whole genome shotgun (WGS) entry which is preliminary data.</text>
</comment>
<feature type="region of interest" description="Disordered" evidence="6">
    <location>
        <begin position="1"/>
        <end position="24"/>
    </location>
</feature>
<feature type="domain" description="Thioredoxin-like fold" evidence="8">
    <location>
        <begin position="82"/>
        <end position="253"/>
    </location>
</feature>
<dbReference type="Proteomes" id="UP001500443">
    <property type="component" value="Unassembled WGS sequence"/>
</dbReference>
<evidence type="ECO:0000256" key="7">
    <source>
        <dbReference type="SAM" id="Phobius"/>
    </source>
</evidence>
<dbReference type="Pfam" id="PF13462">
    <property type="entry name" value="Thioredoxin_4"/>
    <property type="match status" value="1"/>
</dbReference>
<keyword evidence="7" id="KW-0472">Membrane</keyword>
<keyword evidence="4" id="KW-1015">Disulfide bond</keyword>
<evidence type="ECO:0000256" key="6">
    <source>
        <dbReference type="SAM" id="MobiDB-lite"/>
    </source>
</evidence>
<evidence type="ECO:0000256" key="1">
    <source>
        <dbReference type="ARBA" id="ARBA00005791"/>
    </source>
</evidence>
<dbReference type="SUPFAM" id="SSF52833">
    <property type="entry name" value="Thioredoxin-like"/>
    <property type="match status" value="1"/>
</dbReference>
<keyword evidence="2" id="KW-0732">Signal</keyword>
<sequence>MSENNPEGKRAARDRLQAERERQRSRDRQRRMLIALAAVVGVLAVVALIGMMVGGLDDDGDDDEPVSYPRGAVGEDRLTLPVGQADAPAVLTVYEDFRCPACAQFEAGFGKTINELVDAGKLRAEYRLVRLIDGNFGGSGSRNAANAAACAQDAGEFVPYHDLLFRSQPPETDDAFADKGRLKELAGKIDGLRGKTFDACVDEGRYDGWVNASDDAFAESGHNSTPTVLLDGESIYGQGSGLTPESFRRLVEDAGTS</sequence>
<keyword evidence="3" id="KW-0560">Oxidoreductase</keyword>
<name>A0ABN2XZG7_9ACTN</name>
<evidence type="ECO:0000256" key="5">
    <source>
        <dbReference type="ARBA" id="ARBA00023284"/>
    </source>
</evidence>
<dbReference type="PANTHER" id="PTHR13887">
    <property type="entry name" value="GLUTATHIONE S-TRANSFERASE KAPPA"/>
    <property type="match status" value="1"/>
</dbReference>
<dbReference type="InterPro" id="IPR012336">
    <property type="entry name" value="Thioredoxin-like_fold"/>
</dbReference>
<dbReference type="RefSeq" id="WP_344289645.1">
    <property type="nucleotide sequence ID" value="NZ_BAAAPF010000049.1"/>
</dbReference>
<accession>A0ABN2XZG7</accession>
<comment type="similarity">
    <text evidence="1">Belongs to the thioredoxin family. DsbA subfamily.</text>
</comment>
<evidence type="ECO:0000256" key="4">
    <source>
        <dbReference type="ARBA" id="ARBA00023157"/>
    </source>
</evidence>
<reference evidence="9 10" key="1">
    <citation type="journal article" date="2019" name="Int. J. Syst. Evol. Microbiol.">
        <title>The Global Catalogue of Microorganisms (GCM) 10K type strain sequencing project: providing services to taxonomists for standard genome sequencing and annotation.</title>
        <authorList>
            <consortium name="The Broad Institute Genomics Platform"/>
            <consortium name="The Broad Institute Genome Sequencing Center for Infectious Disease"/>
            <person name="Wu L."/>
            <person name="Ma J."/>
        </authorList>
    </citation>
    <scope>NUCLEOTIDE SEQUENCE [LARGE SCALE GENOMIC DNA]</scope>
    <source>
        <strain evidence="9 10">JCM 15481</strain>
    </source>
</reference>
<proteinExistence type="inferred from homology"/>
<keyword evidence="10" id="KW-1185">Reference proteome</keyword>
<evidence type="ECO:0000313" key="9">
    <source>
        <dbReference type="EMBL" id="GAA2119939.1"/>
    </source>
</evidence>
<dbReference type="EMBL" id="BAAAPF010000049">
    <property type="protein sequence ID" value="GAA2119939.1"/>
    <property type="molecule type" value="Genomic_DNA"/>
</dbReference>
<dbReference type="CDD" id="cd02972">
    <property type="entry name" value="DsbA_family"/>
    <property type="match status" value="1"/>
</dbReference>
<evidence type="ECO:0000256" key="2">
    <source>
        <dbReference type="ARBA" id="ARBA00022729"/>
    </source>
</evidence>
<evidence type="ECO:0000256" key="3">
    <source>
        <dbReference type="ARBA" id="ARBA00023002"/>
    </source>
</evidence>
<feature type="transmembrane region" description="Helical" evidence="7">
    <location>
        <begin position="32"/>
        <end position="56"/>
    </location>
</feature>
<dbReference type="Gene3D" id="3.40.30.10">
    <property type="entry name" value="Glutaredoxin"/>
    <property type="match status" value="1"/>
</dbReference>
<dbReference type="InterPro" id="IPR036249">
    <property type="entry name" value="Thioredoxin-like_sf"/>
</dbReference>
<organism evidence="9 10">
    <name type="scientific">Streptomyces synnematoformans</name>
    <dbReference type="NCBI Taxonomy" id="415721"/>
    <lineage>
        <taxon>Bacteria</taxon>
        <taxon>Bacillati</taxon>
        <taxon>Actinomycetota</taxon>
        <taxon>Actinomycetes</taxon>
        <taxon>Kitasatosporales</taxon>
        <taxon>Streptomycetaceae</taxon>
        <taxon>Streptomyces</taxon>
    </lineage>
</organism>